<evidence type="ECO:0000256" key="1">
    <source>
        <dbReference type="ARBA" id="ARBA00022679"/>
    </source>
</evidence>
<evidence type="ECO:0000313" key="5">
    <source>
        <dbReference type="Proteomes" id="UP001597252"/>
    </source>
</evidence>
<dbReference type="InterPro" id="IPR004701">
    <property type="entry name" value="PTS_EIIA_man-typ"/>
</dbReference>
<proteinExistence type="predicted"/>
<evidence type="ECO:0000259" key="2">
    <source>
        <dbReference type="PROSITE" id="PS51096"/>
    </source>
</evidence>
<feature type="domain" description="PTS EIIA type-4" evidence="2">
    <location>
        <begin position="100"/>
        <end position="226"/>
    </location>
</feature>
<dbReference type="SUPFAM" id="SSF53062">
    <property type="entry name" value="PTS system fructose IIA component-like"/>
    <property type="match status" value="1"/>
</dbReference>
<organism evidence="4 5">
    <name type="scientific">Lacticaseibacillus baoqingensis</name>
    <dbReference type="NCBI Taxonomy" id="2486013"/>
    <lineage>
        <taxon>Bacteria</taxon>
        <taxon>Bacillati</taxon>
        <taxon>Bacillota</taxon>
        <taxon>Bacilli</taxon>
        <taxon>Lactobacillales</taxon>
        <taxon>Lactobacillaceae</taxon>
        <taxon>Lacticaseibacillus</taxon>
    </lineage>
</organism>
<dbReference type="SUPFAM" id="SSF63520">
    <property type="entry name" value="PTS-regulatory domain, PRD"/>
    <property type="match status" value="1"/>
</dbReference>
<dbReference type="Pfam" id="PF00874">
    <property type="entry name" value="PRD"/>
    <property type="match status" value="1"/>
</dbReference>
<gene>
    <name evidence="4" type="ORF">ACFQ5J_11770</name>
</gene>
<keyword evidence="1" id="KW-0808">Transferase</keyword>
<dbReference type="EMBL" id="JBHTON010000048">
    <property type="protein sequence ID" value="MFD1485905.1"/>
    <property type="molecule type" value="Genomic_DNA"/>
</dbReference>
<dbReference type="InterPro" id="IPR036662">
    <property type="entry name" value="PTS_EIIA_man-typ_sf"/>
</dbReference>
<sequence>MIQELQDIFGSTLRVTHERISGNSLFMIANYLVRKESNLDYQVARESVYHLYQFLEQQTRGNTKLYFQLLENNLDVSLRYVDKIFVLSVLMIDSHQEIKPIGGLIIAHGYATASSIGNVANRLLDAPVFDAFDMPLDVKTKDLTEKIQQYVSYSHFQKGLVILVDMGSLYDIGKDIAGVTNSPIVLINNVSTEMALSCGELIKNEVEITTIGEKMRTIGQIKTRIIAPKVEHQHVLVISCSTGMGIATKLRDIFQKIFPSSDNLTFAACDFDRLEKHGLENELFNQNEVIGIIGTRRPTIEGIPFISIDELFSGEGGQMQILMTKYFNGKVATKINEDLIKNLSLERIVDQMTILDSRKILSQIESCLSKLETLWHHHLSNNQKLSLYVHISSMVERLIRNQGMRTIPEDEQFQNNQTQIVNMVRSALRSLETLYNIQISEEESYYIFDILRSEL</sequence>
<protein>
    <submittedName>
        <fullName evidence="4">PRD domain-containing protein</fullName>
    </submittedName>
</protein>
<dbReference type="Gene3D" id="1.10.1790.10">
    <property type="entry name" value="PRD domain"/>
    <property type="match status" value="1"/>
</dbReference>
<dbReference type="InterPro" id="IPR011608">
    <property type="entry name" value="PRD"/>
</dbReference>
<evidence type="ECO:0000313" key="4">
    <source>
        <dbReference type="EMBL" id="MFD1485905.1"/>
    </source>
</evidence>
<name>A0ABW4EBD8_9LACO</name>
<dbReference type="Gene3D" id="3.40.50.510">
    <property type="entry name" value="Phosphotransferase system, mannose-type IIA component"/>
    <property type="match status" value="1"/>
</dbReference>
<reference evidence="5" key="1">
    <citation type="journal article" date="2019" name="Int. J. Syst. Evol. Microbiol.">
        <title>The Global Catalogue of Microorganisms (GCM) 10K type strain sequencing project: providing services to taxonomists for standard genome sequencing and annotation.</title>
        <authorList>
            <consortium name="The Broad Institute Genomics Platform"/>
            <consortium name="The Broad Institute Genome Sequencing Center for Infectious Disease"/>
            <person name="Wu L."/>
            <person name="Ma J."/>
        </authorList>
    </citation>
    <scope>NUCLEOTIDE SEQUENCE [LARGE SCALE GENOMIC DNA]</scope>
    <source>
        <strain evidence="5">CCM 8903</strain>
    </source>
</reference>
<accession>A0ABW4EBD8</accession>
<dbReference type="Proteomes" id="UP001597252">
    <property type="component" value="Unassembled WGS sequence"/>
</dbReference>
<comment type="caution">
    <text evidence="4">The sequence shown here is derived from an EMBL/GenBank/DDBJ whole genome shotgun (WGS) entry which is preliminary data.</text>
</comment>
<evidence type="ECO:0000259" key="3">
    <source>
        <dbReference type="PROSITE" id="PS51372"/>
    </source>
</evidence>
<keyword evidence="5" id="KW-1185">Reference proteome</keyword>
<dbReference type="RefSeq" id="WP_379896815.1">
    <property type="nucleotide sequence ID" value="NZ_JBHTON010000048.1"/>
</dbReference>
<dbReference type="PROSITE" id="PS51096">
    <property type="entry name" value="PTS_EIIA_TYPE_4"/>
    <property type="match status" value="1"/>
</dbReference>
<dbReference type="PROSITE" id="PS51372">
    <property type="entry name" value="PRD_2"/>
    <property type="match status" value="1"/>
</dbReference>
<feature type="domain" description="PRD" evidence="3">
    <location>
        <begin position="355"/>
        <end position="455"/>
    </location>
</feature>
<dbReference type="InterPro" id="IPR036634">
    <property type="entry name" value="PRD_sf"/>
</dbReference>